<gene>
    <name evidence="2" type="ORF">DSM3645_05555</name>
</gene>
<dbReference type="OrthoDB" id="247444at2"/>
<dbReference type="SUPFAM" id="SSF53448">
    <property type="entry name" value="Nucleotide-diphospho-sugar transferases"/>
    <property type="match status" value="1"/>
</dbReference>
<dbReference type="Pfam" id="PF12804">
    <property type="entry name" value="NTP_transf_3"/>
    <property type="match status" value="1"/>
</dbReference>
<evidence type="ECO:0000313" key="3">
    <source>
        <dbReference type="Proteomes" id="UP000004358"/>
    </source>
</evidence>
<accession>A3ZU02</accession>
<evidence type="ECO:0000259" key="1">
    <source>
        <dbReference type="Pfam" id="PF12804"/>
    </source>
</evidence>
<dbReference type="Gene3D" id="3.90.550.10">
    <property type="entry name" value="Spore Coat Polysaccharide Biosynthesis Protein SpsA, Chain A"/>
    <property type="match status" value="1"/>
</dbReference>
<dbReference type="InterPro" id="IPR025877">
    <property type="entry name" value="MobA-like_NTP_Trfase"/>
</dbReference>
<organism evidence="2 3">
    <name type="scientific">Blastopirellula marina DSM 3645</name>
    <dbReference type="NCBI Taxonomy" id="314230"/>
    <lineage>
        <taxon>Bacteria</taxon>
        <taxon>Pseudomonadati</taxon>
        <taxon>Planctomycetota</taxon>
        <taxon>Planctomycetia</taxon>
        <taxon>Pirellulales</taxon>
        <taxon>Pirellulaceae</taxon>
        <taxon>Blastopirellula</taxon>
    </lineage>
</organism>
<dbReference type="AlphaFoldDB" id="A3ZU02"/>
<dbReference type="InterPro" id="IPR029044">
    <property type="entry name" value="Nucleotide-diphossugar_trans"/>
</dbReference>
<dbReference type="EMBL" id="AANZ01000011">
    <property type="protein sequence ID" value="EAQ80063.1"/>
    <property type="molecule type" value="Genomic_DNA"/>
</dbReference>
<dbReference type="RefSeq" id="WP_002654707.1">
    <property type="nucleotide sequence ID" value="NZ_CH672377.1"/>
</dbReference>
<name>A3ZU02_9BACT</name>
<dbReference type="HOGENOM" id="CLU_1089292_0_0_0"/>
<feature type="domain" description="MobA-like NTP transferase" evidence="1">
    <location>
        <begin position="35"/>
        <end position="148"/>
    </location>
</feature>
<evidence type="ECO:0000313" key="2">
    <source>
        <dbReference type="EMBL" id="EAQ80063.1"/>
    </source>
</evidence>
<reference evidence="2 3" key="1">
    <citation type="submission" date="2006-02" db="EMBL/GenBank/DDBJ databases">
        <authorList>
            <person name="Amann R."/>
            <person name="Ferriera S."/>
            <person name="Johnson J."/>
            <person name="Kravitz S."/>
            <person name="Halpern A."/>
            <person name="Remington K."/>
            <person name="Beeson K."/>
            <person name="Tran B."/>
            <person name="Rogers Y.-H."/>
            <person name="Friedman R."/>
            <person name="Venter J.C."/>
        </authorList>
    </citation>
    <scope>NUCLEOTIDE SEQUENCE [LARGE SCALE GENOMIC DNA]</scope>
    <source>
        <strain evidence="2 3">DSM 3645</strain>
    </source>
</reference>
<dbReference type="eggNOG" id="COG1861">
    <property type="taxonomic scope" value="Bacteria"/>
</dbReference>
<sequence>MLKNLAILQIDTVNQDSVSAAGRDAGNRSRIVPSRLAQRFIAGKPLVEWIIRRVGEAHVDGVMVVLSDDADTNAVLPLIPSDTPVYISRKHDSLGRFADAVREYQPRGVVRIPIETPFVDPALIDRLLTTAAMFEKCDYVGYRHLDGCAAVASPLGLFAEWYRAKAILKADEIVTDSAERADISRSISTRPDWFPQHLLPVPSELEGADVRLSVVDEEDWEHSLTIVDAMRSHDLEWQDVVRFIRETPHLRQRMETMNQVG</sequence>
<proteinExistence type="predicted"/>
<keyword evidence="2" id="KW-0548">Nucleotidyltransferase</keyword>
<protein>
    <submittedName>
        <fullName evidence="2">Acylneuraminate cytidylyltransferase</fullName>
    </submittedName>
</protein>
<dbReference type="GO" id="GO:0016779">
    <property type="term" value="F:nucleotidyltransferase activity"/>
    <property type="evidence" value="ECO:0007669"/>
    <property type="project" value="UniProtKB-KW"/>
</dbReference>
<keyword evidence="2" id="KW-0808">Transferase</keyword>
<comment type="caution">
    <text evidence="2">The sequence shown here is derived from an EMBL/GenBank/DDBJ whole genome shotgun (WGS) entry which is preliminary data.</text>
</comment>
<dbReference type="STRING" id="314230.DSM3645_05555"/>
<dbReference type="Proteomes" id="UP000004358">
    <property type="component" value="Unassembled WGS sequence"/>
</dbReference>